<evidence type="ECO:0000313" key="3">
    <source>
        <dbReference type="EMBL" id="CEG24314.1"/>
    </source>
</evidence>
<evidence type="ECO:0000259" key="2">
    <source>
        <dbReference type="Pfam" id="PF08327"/>
    </source>
</evidence>
<organism evidence="3 4">
    <name type="scientific">Planococcus massiliensis</name>
    <dbReference type="NCBI Taxonomy" id="1499687"/>
    <lineage>
        <taxon>Bacteria</taxon>
        <taxon>Bacillati</taxon>
        <taxon>Bacillota</taxon>
        <taxon>Bacilli</taxon>
        <taxon>Bacillales</taxon>
        <taxon>Caryophanaceae</taxon>
        <taxon>Planococcus</taxon>
    </lineage>
</organism>
<dbReference type="Gene3D" id="3.30.530.20">
    <property type="match status" value="1"/>
</dbReference>
<protein>
    <recommendedName>
        <fullName evidence="2">Activator of Hsp90 ATPase homologue 1/2-like C-terminal domain-containing protein</fullName>
    </recommendedName>
</protein>
<gene>
    <name evidence="3" type="ORF">BN1080_03336</name>
</gene>
<name>A0A098EPU8_9BACL</name>
<dbReference type="InterPro" id="IPR023393">
    <property type="entry name" value="START-like_dom_sf"/>
</dbReference>
<dbReference type="RefSeq" id="WP_052653825.1">
    <property type="nucleotide sequence ID" value="NZ_CCXS01000001.1"/>
</dbReference>
<dbReference type="EMBL" id="CCXS01000001">
    <property type="protein sequence ID" value="CEG24314.1"/>
    <property type="molecule type" value="Genomic_DNA"/>
</dbReference>
<accession>A0A098EPU8</accession>
<keyword evidence="4" id="KW-1185">Reference proteome</keyword>
<sequence>MATSTVTLTMARRFQTTEEKVFAAWTKPELMKKWLFSSEATNQKAVNQPVQGGSWEIIDRRGGTDYRAIGHYIEVSPPHKLVFTFEMPQFNSLEDRITVWISSVENSVEMAFIQEIVVPHEEGWTDEDVKRAGMEFTGQSEEGWDQMFQNLQQLVEQPAGNEME</sequence>
<comment type="similarity">
    <text evidence="1">Belongs to the AHA1 family.</text>
</comment>
<dbReference type="Proteomes" id="UP000043699">
    <property type="component" value="Unassembled WGS sequence"/>
</dbReference>
<proteinExistence type="inferred from homology"/>
<dbReference type="InterPro" id="IPR013538">
    <property type="entry name" value="ASHA1/2-like_C"/>
</dbReference>
<reference evidence="3 4" key="1">
    <citation type="submission" date="2014-09" db="EMBL/GenBank/DDBJ databases">
        <authorList>
            <person name="Urmite Genomes Urmite Genomes"/>
        </authorList>
    </citation>
    <scope>NUCLEOTIDE SEQUENCE [LARGE SCALE GENOMIC DNA]</scope>
    <source>
        <strain evidence="3 4">ES2</strain>
    </source>
</reference>
<dbReference type="SUPFAM" id="SSF55961">
    <property type="entry name" value="Bet v1-like"/>
    <property type="match status" value="1"/>
</dbReference>
<dbReference type="Pfam" id="PF08327">
    <property type="entry name" value="AHSA1"/>
    <property type="match status" value="1"/>
</dbReference>
<dbReference type="CDD" id="cd07814">
    <property type="entry name" value="SRPBCC_CalC_Aha1-like"/>
    <property type="match status" value="1"/>
</dbReference>
<dbReference type="STRING" id="1499687.BN1080_03336"/>
<evidence type="ECO:0000313" key="4">
    <source>
        <dbReference type="Proteomes" id="UP000043699"/>
    </source>
</evidence>
<evidence type="ECO:0000256" key="1">
    <source>
        <dbReference type="ARBA" id="ARBA00006817"/>
    </source>
</evidence>
<feature type="domain" description="Activator of Hsp90 ATPase homologue 1/2-like C-terminal" evidence="2">
    <location>
        <begin position="16"/>
        <end position="156"/>
    </location>
</feature>
<dbReference type="AlphaFoldDB" id="A0A098EPU8"/>